<organism evidence="1 2">
    <name type="scientific">Caenorhabditis briggsae</name>
    <dbReference type="NCBI Taxonomy" id="6238"/>
    <lineage>
        <taxon>Eukaryota</taxon>
        <taxon>Metazoa</taxon>
        <taxon>Ecdysozoa</taxon>
        <taxon>Nematoda</taxon>
        <taxon>Chromadorea</taxon>
        <taxon>Rhabditida</taxon>
        <taxon>Rhabditina</taxon>
        <taxon>Rhabditomorpha</taxon>
        <taxon>Rhabditoidea</taxon>
        <taxon>Rhabditidae</taxon>
        <taxon>Peloderinae</taxon>
        <taxon>Caenorhabditis</taxon>
    </lineage>
</organism>
<dbReference type="KEGG" id="cbr:CBG_14437"/>
<proteinExistence type="predicted"/>
<dbReference type="WormBase" id="CBG14437">
    <property type="protein sequence ID" value="CBP23039"/>
    <property type="gene ID" value="WBGene00034935"/>
</dbReference>
<evidence type="ECO:0000313" key="1">
    <source>
        <dbReference type="EMBL" id="CAP32965.1"/>
    </source>
</evidence>
<dbReference type="EMBL" id="HE600983">
    <property type="protein sequence ID" value="CAP32965.1"/>
    <property type="molecule type" value="Genomic_DNA"/>
</dbReference>
<reference evidence="1 2" key="2">
    <citation type="journal article" date="2011" name="PLoS Genet.">
        <title>Caenorhabditis briggsae recombinant inbred line genotypes reveal inter-strain incompatibility and the evolution of recombination.</title>
        <authorList>
            <person name="Ross J.A."/>
            <person name="Koboldt D.C."/>
            <person name="Staisch J.E."/>
            <person name="Chamberlin H.M."/>
            <person name="Gupta B.P."/>
            <person name="Miller R.D."/>
            <person name="Baird S.E."/>
            <person name="Haag E.S."/>
        </authorList>
    </citation>
    <scope>NUCLEOTIDE SEQUENCE [LARGE SCALE GENOMIC DNA]</scope>
    <source>
        <strain evidence="1 2">AF16</strain>
    </source>
</reference>
<dbReference type="AlphaFoldDB" id="A8XJY9"/>
<keyword evidence="2" id="KW-1185">Reference proteome</keyword>
<dbReference type="CTD" id="8586522"/>
<dbReference type="InParanoid" id="A8XJY9"/>
<gene>
    <name evidence="1 3" type="ORF">CBG14437</name>
    <name evidence="1" type="ORF">CBG_14437</name>
</gene>
<reference evidence="1 2" key="1">
    <citation type="journal article" date="2003" name="PLoS Biol.">
        <title>The genome sequence of Caenorhabditis briggsae: a platform for comparative genomics.</title>
        <authorList>
            <person name="Stein L.D."/>
            <person name="Bao Z."/>
            <person name="Blasiar D."/>
            <person name="Blumenthal T."/>
            <person name="Brent M.R."/>
            <person name="Chen N."/>
            <person name="Chinwalla A."/>
            <person name="Clarke L."/>
            <person name="Clee C."/>
            <person name="Coghlan A."/>
            <person name="Coulson A."/>
            <person name="D'Eustachio P."/>
            <person name="Fitch D.H."/>
            <person name="Fulton L.A."/>
            <person name="Fulton R.E."/>
            <person name="Griffiths-Jones S."/>
            <person name="Harris T.W."/>
            <person name="Hillier L.W."/>
            <person name="Kamath R."/>
            <person name="Kuwabara P.E."/>
            <person name="Mardis E.R."/>
            <person name="Marra M.A."/>
            <person name="Miner T.L."/>
            <person name="Minx P."/>
            <person name="Mullikin J.C."/>
            <person name="Plumb R.W."/>
            <person name="Rogers J."/>
            <person name="Schein J.E."/>
            <person name="Sohrmann M."/>
            <person name="Spieth J."/>
            <person name="Stajich J.E."/>
            <person name="Wei C."/>
            <person name="Willey D."/>
            <person name="Wilson R.K."/>
            <person name="Durbin R."/>
            <person name="Waterston R.H."/>
        </authorList>
    </citation>
    <scope>NUCLEOTIDE SEQUENCE [LARGE SCALE GENOMIC DNA]</scope>
    <source>
        <strain evidence="1 2">AF16</strain>
    </source>
</reference>
<dbReference type="HOGENOM" id="CLU_2123274_0_0_1"/>
<accession>A8XJY9</accession>
<dbReference type="GeneID" id="8586522"/>
<evidence type="ECO:0000313" key="3">
    <source>
        <dbReference type="WormBase" id="CBG14437"/>
    </source>
</evidence>
<evidence type="ECO:0000313" key="2">
    <source>
        <dbReference type="Proteomes" id="UP000008549"/>
    </source>
</evidence>
<dbReference type="Proteomes" id="UP000008549">
    <property type="component" value="Unassembled WGS sequence"/>
</dbReference>
<sequence length="114" mass="13088">MSRMGVHDWWKSDCVGNHWKKLCRSDEWGNCLCVRGGIAYVWISMMPPLKTFSSSKSWRSPNSLARSSENKYSLIGKSSIRRSLKFSYATTKSFCRAKEGKKEASRVGQDQQRT</sequence>
<name>A8XJY9_CAEBR</name>
<dbReference type="RefSeq" id="XP_002644526.1">
    <property type="nucleotide sequence ID" value="XM_002644480.1"/>
</dbReference>
<protein>
    <submittedName>
        <fullName evidence="1">Protein CBG14437</fullName>
    </submittedName>
</protein>